<gene>
    <name evidence="2" type="ORF">DW150_12375</name>
</gene>
<accession>A0A415BQQ1</accession>
<evidence type="ECO:0000313" key="2">
    <source>
        <dbReference type="EMBL" id="RHI89909.1"/>
    </source>
</evidence>
<comment type="caution">
    <text evidence="2">The sequence shown here is derived from an EMBL/GenBank/DDBJ whole genome shotgun (WGS) entry which is preliminary data.</text>
</comment>
<sequence length="131" mass="15708">MKKKEASLFCLLEVKKKSKHLSWIERKMYKRLLPYYTHYTDEVYKARDRKAVTDDGTVFKTKEGRTLEKSFLNKNLVLTKTGEKELIDLKMEWMKEYLNQSFGWIPKKVIELTLQYLSVVLIALFLLYFVL</sequence>
<evidence type="ECO:0000256" key="1">
    <source>
        <dbReference type="SAM" id="Phobius"/>
    </source>
</evidence>
<keyword evidence="1" id="KW-0472">Membrane</keyword>
<organism evidence="2 3">
    <name type="scientific">Phocaeicola vulgatus</name>
    <name type="common">Bacteroides vulgatus</name>
    <dbReference type="NCBI Taxonomy" id="821"/>
    <lineage>
        <taxon>Bacteria</taxon>
        <taxon>Pseudomonadati</taxon>
        <taxon>Bacteroidota</taxon>
        <taxon>Bacteroidia</taxon>
        <taxon>Bacteroidales</taxon>
        <taxon>Bacteroidaceae</taxon>
        <taxon>Phocaeicola</taxon>
    </lineage>
</organism>
<dbReference type="EMBL" id="QRLF01000020">
    <property type="protein sequence ID" value="RHI89909.1"/>
    <property type="molecule type" value="Genomic_DNA"/>
</dbReference>
<evidence type="ECO:0000313" key="3">
    <source>
        <dbReference type="Proteomes" id="UP000285777"/>
    </source>
</evidence>
<dbReference type="Proteomes" id="UP000285777">
    <property type="component" value="Unassembled WGS sequence"/>
</dbReference>
<keyword evidence="1" id="KW-0812">Transmembrane</keyword>
<feature type="transmembrane region" description="Helical" evidence="1">
    <location>
        <begin position="109"/>
        <end position="130"/>
    </location>
</feature>
<keyword evidence="1" id="KW-1133">Transmembrane helix</keyword>
<dbReference type="RefSeq" id="WP_117817767.1">
    <property type="nucleotide sequence ID" value="NZ_JAKKXE010000003.1"/>
</dbReference>
<dbReference type="AlphaFoldDB" id="A0A415BQQ1"/>
<proteinExistence type="predicted"/>
<name>A0A415BQQ1_PHOVU</name>
<protein>
    <submittedName>
        <fullName evidence="2">Uncharacterized protein</fullName>
    </submittedName>
</protein>
<reference evidence="2 3" key="1">
    <citation type="submission" date="2018-08" db="EMBL/GenBank/DDBJ databases">
        <title>A genome reference for cultivated species of the human gut microbiota.</title>
        <authorList>
            <person name="Zou Y."/>
            <person name="Xue W."/>
            <person name="Luo G."/>
        </authorList>
    </citation>
    <scope>NUCLEOTIDE SEQUENCE [LARGE SCALE GENOMIC DNA]</scope>
    <source>
        <strain evidence="2 3">AM13-21</strain>
    </source>
</reference>